<organism evidence="18 19">
    <name type="scientific">Aspergillus keveii</name>
    <dbReference type="NCBI Taxonomy" id="714993"/>
    <lineage>
        <taxon>Eukaryota</taxon>
        <taxon>Fungi</taxon>
        <taxon>Dikarya</taxon>
        <taxon>Ascomycota</taxon>
        <taxon>Pezizomycotina</taxon>
        <taxon>Eurotiomycetes</taxon>
        <taxon>Eurotiomycetidae</taxon>
        <taxon>Eurotiales</taxon>
        <taxon>Aspergillaceae</taxon>
        <taxon>Aspergillus</taxon>
        <taxon>Aspergillus subgen. Nidulantes</taxon>
    </lineage>
</organism>
<dbReference type="PANTHER" id="PTHR45646:SF11">
    <property type="entry name" value="SERINE_THREONINE-PROTEIN KINASE DOA"/>
    <property type="match status" value="1"/>
</dbReference>
<evidence type="ECO:0000256" key="15">
    <source>
        <dbReference type="ARBA" id="ARBA00047899"/>
    </source>
</evidence>
<evidence type="ECO:0000256" key="16">
    <source>
        <dbReference type="ARBA" id="ARBA00048679"/>
    </source>
</evidence>
<comment type="caution">
    <text evidence="18">The sequence shown here is derived from an EMBL/GenBank/DDBJ whole genome shotgun (WGS) entry which is preliminary data.</text>
</comment>
<evidence type="ECO:0000256" key="10">
    <source>
        <dbReference type="ARBA" id="ARBA00022777"/>
    </source>
</evidence>
<keyword evidence="9" id="KW-0547">Nucleotide-binding</keyword>
<sequence>MVKSMLYQTLLGLDFLHQNGIGHGDLSPSNLLIPVKDFTSVEERQLTRDDQVSDPVRRKDGLIDRLAPKYLALSQPLDEYIDVAPGFKIKISDFGGAFFLAHPPAKLVTPVALHSPELMFTNVINKDQDIWCFGCLIFELFAGRTLFVVPDMGSRESVDDDHFLQFHDILGLIPHALWSKYPRAHIYYNDKGELIKHYIGELSSGYESDSIDPLPPLATAFDEEKPKDLSEEDADNVKRLLTWILDYDPSKRPSAGELLRNCRCAGEE</sequence>
<comment type="subunit">
    <text evidence="3">Component of the EKC/KEOPS complex composed of at least BUD32, CGI121, GON7, KAE1 and PCC1; the whole complex dimerizes.</text>
</comment>
<dbReference type="InterPro" id="IPR051175">
    <property type="entry name" value="CLK_kinases"/>
</dbReference>
<comment type="function">
    <text evidence="1">Component of the EKC/KEOPS complex that is required for the formation of a threonylcarbamoyl group on adenosine at position 37 (t(6)A37) in tRNAs that read codons beginning with adenine. The complex is probably involved in the transfer of the threonylcarbamoyl moiety of threonylcarbamoyl-AMP (TC-AMP) to the N6 group of A37. BUD32 has ATPase activity in the context of the EKC/KEOPS complex and likely plays a supporting role to the catalytic subunit KAE1. The EKC/KEOPS complex also promotes both telomere uncapping and telomere elongation. The complex is required for efficient recruitment of transcriptional coactivators.</text>
</comment>
<protein>
    <recommendedName>
        <fullName evidence="6">EKC/KEOPS complex subunit BUD32</fullName>
        <ecNumber evidence="4">2.7.11.1</ecNumber>
    </recommendedName>
    <alternativeName>
        <fullName evidence="13 14">Atypical Serine/threonine protein kinase BUD32</fullName>
    </alternativeName>
    <alternativeName>
        <fullName evidence="5">EKC/KEOPS complex subunit bud32</fullName>
    </alternativeName>
</protein>
<dbReference type="SMART" id="SM00220">
    <property type="entry name" value="S_TKc"/>
    <property type="match status" value="1"/>
</dbReference>
<keyword evidence="19" id="KW-1185">Reference proteome</keyword>
<evidence type="ECO:0000256" key="3">
    <source>
        <dbReference type="ARBA" id="ARBA00011534"/>
    </source>
</evidence>
<dbReference type="PANTHER" id="PTHR45646">
    <property type="entry name" value="SERINE/THREONINE-PROTEIN KINASE DOA-RELATED"/>
    <property type="match status" value="1"/>
</dbReference>
<evidence type="ECO:0000256" key="6">
    <source>
        <dbReference type="ARBA" id="ARBA00019973"/>
    </source>
</evidence>
<evidence type="ECO:0000313" key="19">
    <source>
        <dbReference type="Proteomes" id="UP001610563"/>
    </source>
</evidence>
<keyword evidence="12" id="KW-0779">Telomere</keyword>
<keyword evidence="11" id="KW-0067">ATP-binding</keyword>
<evidence type="ECO:0000256" key="13">
    <source>
        <dbReference type="ARBA" id="ARBA00030980"/>
    </source>
</evidence>
<comment type="catalytic activity">
    <reaction evidence="16">
        <text>L-seryl-[protein] + ATP = O-phospho-L-seryl-[protein] + ADP + H(+)</text>
        <dbReference type="Rhea" id="RHEA:17989"/>
        <dbReference type="Rhea" id="RHEA-COMP:9863"/>
        <dbReference type="Rhea" id="RHEA-COMP:11604"/>
        <dbReference type="ChEBI" id="CHEBI:15378"/>
        <dbReference type="ChEBI" id="CHEBI:29999"/>
        <dbReference type="ChEBI" id="CHEBI:30616"/>
        <dbReference type="ChEBI" id="CHEBI:83421"/>
        <dbReference type="ChEBI" id="CHEBI:456216"/>
        <dbReference type="EC" id="2.7.11.1"/>
    </reaction>
</comment>
<dbReference type="EMBL" id="JBFTWV010000010">
    <property type="protein sequence ID" value="KAL2799000.1"/>
    <property type="molecule type" value="Genomic_DNA"/>
</dbReference>
<dbReference type="PROSITE" id="PS50011">
    <property type="entry name" value="PROTEIN_KINASE_DOM"/>
    <property type="match status" value="1"/>
</dbReference>
<comment type="subcellular location">
    <subcellularLocation>
        <location evidence="2">Chromosome</location>
        <location evidence="2">Telomere</location>
    </subcellularLocation>
</comment>
<evidence type="ECO:0000256" key="4">
    <source>
        <dbReference type="ARBA" id="ARBA00012513"/>
    </source>
</evidence>
<accession>A0ABR4GIW3</accession>
<proteinExistence type="predicted"/>
<reference evidence="18 19" key="1">
    <citation type="submission" date="2024-07" db="EMBL/GenBank/DDBJ databases">
        <title>Section-level genome sequencing and comparative genomics of Aspergillus sections Usti and Cavernicolus.</title>
        <authorList>
            <consortium name="Lawrence Berkeley National Laboratory"/>
            <person name="Nybo J.L."/>
            <person name="Vesth T.C."/>
            <person name="Theobald S."/>
            <person name="Frisvad J.C."/>
            <person name="Larsen T.O."/>
            <person name="Kjaerboelling I."/>
            <person name="Rothschild-Mancinelli K."/>
            <person name="Lyhne E.K."/>
            <person name="Kogle M.E."/>
            <person name="Barry K."/>
            <person name="Clum A."/>
            <person name="Na H."/>
            <person name="Ledsgaard L."/>
            <person name="Lin J."/>
            <person name="Lipzen A."/>
            <person name="Kuo A."/>
            <person name="Riley R."/>
            <person name="Mondo S."/>
            <person name="Labutti K."/>
            <person name="Haridas S."/>
            <person name="Pangalinan J."/>
            <person name="Salamov A.A."/>
            <person name="Simmons B.A."/>
            <person name="Magnuson J.K."/>
            <person name="Chen J."/>
            <person name="Drula E."/>
            <person name="Henrissat B."/>
            <person name="Wiebenga A."/>
            <person name="Lubbers R.J."/>
            <person name="Gomes A.C."/>
            <person name="Makela M.R."/>
            <person name="Stajich J."/>
            <person name="Grigoriev I.V."/>
            <person name="Mortensen U.H."/>
            <person name="De Vries R.P."/>
            <person name="Baker S.E."/>
            <person name="Andersen M.R."/>
        </authorList>
    </citation>
    <scope>NUCLEOTIDE SEQUENCE [LARGE SCALE GENOMIC DNA]</scope>
    <source>
        <strain evidence="18 19">CBS 209.92</strain>
    </source>
</reference>
<name>A0ABR4GIW3_9EURO</name>
<comment type="catalytic activity">
    <reaction evidence="15">
        <text>L-threonyl-[protein] + ATP = O-phospho-L-threonyl-[protein] + ADP + H(+)</text>
        <dbReference type="Rhea" id="RHEA:46608"/>
        <dbReference type="Rhea" id="RHEA-COMP:11060"/>
        <dbReference type="Rhea" id="RHEA-COMP:11605"/>
        <dbReference type="ChEBI" id="CHEBI:15378"/>
        <dbReference type="ChEBI" id="CHEBI:30013"/>
        <dbReference type="ChEBI" id="CHEBI:30616"/>
        <dbReference type="ChEBI" id="CHEBI:61977"/>
        <dbReference type="ChEBI" id="CHEBI:456216"/>
        <dbReference type="EC" id="2.7.11.1"/>
    </reaction>
</comment>
<evidence type="ECO:0000256" key="14">
    <source>
        <dbReference type="ARBA" id="ARBA00033194"/>
    </source>
</evidence>
<dbReference type="Pfam" id="PF00069">
    <property type="entry name" value="Pkinase"/>
    <property type="match status" value="1"/>
</dbReference>
<evidence type="ECO:0000256" key="9">
    <source>
        <dbReference type="ARBA" id="ARBA00022741"/>
    </source>
</evidence>
<evidence type="ECO:0000256" key="12">
    <source>
        <dbReference type="ARBA" id="ARBA00022895"/>
    </source>
</evidence>
<dbReference type="Proteomes" id="UP001610563">
    <property type="component" value="Unassembled WGS sequence"/>
</dbReference>
<dbReference type="PROSITE" id="PS00109">
    <property type="entry name" value="PROTEIN_KINASE_TYR"/>
    <property type="match status" value="1"/>
</dbReference>
<evidence type="ECO:0000259" key="17">
    <source>
        <dbReference type="PROSITE" id="PS50011"/>
    </source>
</evidence>
<evidence type="ECO:0000256" key="1">
    <source>
        <dbReference type="ARBA" id="ARBA00003747"/>
    </source>
</evidence>
<dbReference type="Gene3D" id="1.10.510.10">
    <property type="entry name" value="Transferase(Phosphotransferase) domain 1"/>
    <property type="match status" value="1"/>
</dbReference>
<keyword evidence="12" id="KW-0158">Chromosome</keyword>
<feature type="domain" description="Protein kinase" evidence="17">
    <location>
        <begin position="1"/>
        <end position="268"/>
    </location>
</feature>
<evidence type="ECO:0000256" key="11">
    <source>
        <dbReference type="ARBA" id="ARBA00022840"/>
    </source>
</evidence>
<dbReference type="EC" id="2.7.11.1" evidence="4"/>
<keyword evidence="10" id="KW-0418">Kinase</keyword>
<keyword evidence="8" id="KW-0808">Transferase</keyword>
<evidence type="ECO:0000256" key="7">
    <source>
        <dbReference type="ARBA" id="ARBA00022527"/>
    </source>
</evidence>
<evidence type="ECO:0000256" key="8">
    <source>
        <dbReference type="ARBA" id="ARBA00022679"/>
    </source>
</evidence>
<dbReference type="InterPro" id="IPR008266">
    <property type="entry name" value="Tyr_kinase_AS"/>
</dbReference>
<evidence type="ECO:0000256" key="2">
    <source>
        <dbReference type="ARBA" id="ARBA00004574"/>
    </source>
</evidence>
<dbReference type="InterPro" id="IPR011009">
    <property type="entry name" value="Kinase-like_dom_sf"/>
</dbReference>
<dbReference type="InterPro" id="IPR000719">
    <property type="entry name" value="Prot_kinase_dom"/>
</dbReference>
<evidence type="ECO:0000256" key="5">
    <source>
        <dbReference type="ARBA" id="ARBA00013948"/>
    </source>
</evidence>
<keyword evidence="7" id="KW-0723">Serine/threonine-protein kinase</keyword>
<gene>
    <name evidence="18" type="ORF">BJX66DRAFT_15558</name>
</gene>
<evidence type="ECO:0000313" key="18">
    <source>
        <dbReference type="EMBL" id="KAL2799000.1"/>
    </source>
</evidence>
<dbReference type="SUPFAM" id="SSF56112">
    <property type="entry name" value="Protein kinase-like (PK-like)"/>
    <property type="match status" value="1"/>
</dbReference>